<feature type="region of interest" description="Disordered" evidence="1">
    <location>
        <begin position="185"/>
        <end position="204"/>
    </location>
</feature>
<dbReference type="Gene3D" id="3.30.70.2660">
    <property type="match status" value="1"/>
</dbReference>
<organism evidence="2 3">
    <name type="scientific">Streptomyces sedi</name>
    <dbReference type="NCBI Taxonomy" id="555059"/>
    <lineage>
        <taxon>Bacteria</taxon>
        <taxon>Bacillati</taxon>
        <taxon>Actinomycetota</taxon>
        <taxon>Actinomycetes</taxon>
        <taxon>Kitasatosporales</taxon>
        <taxon>Streptomycetaceae</taxon>
        <taxon>Streptomyces</taxon>
    </lineage>
</organism>
<dbReference type="GO" id="GO:0003723">
    <property type="term" value="F:RNA binding"/>
    <property type="evidence" value="ECO:0007669"/>
    <property type="project" value="InterPro"/>
</dbReference>
<dbReference type="Proteomes" id="UP000311713">
    <property type="component" value="Unassembled WGS sequence"/>
</dbReference>
<dbReference type="OrthoDB" id="3189549at2"/>
<dbReference type="InterPro" id="IPR021124">
    <property type="entry name" value="CRISPR-assoc_prot_Cas5"/>
</dbReference>
<dbReference type="CDD" id="cd09756">
    <property type="entry name" value="Cas5_I-E"/>
    <property type="match status" value="1"/>
</dbReference>
<protein>
    <submittedName>
        <fullName evidence="2">Type I-E CRISPR-associated protein Cas5/CasD</fullName>
    </submittedName>
</protein>
<dbReference type="GO" id="GO:0051607">
    <property type="term" value="P:defense response to virus"/>
    <property type="evidence" value="ECO:0007669"/>
    <property type="project" value="InterPro"/>
</dbReference>
<dbReference type="AlphaFoldDB" id="A0A5C4UV41"/>
<evidence type="ECO:0000313" key="2">
    <source>
        <dbReference type="EMBL" id="TNM27066.1"/>
    </source>
</evidence>
<keyword evidence="3" id="KW-1185">Reference proteome</keyword>
<dbReference type="EMBL" id="VDGT01000019">
    <property type="protein sequence ID" value="TNM27066.1"/>
    <property type="molecule type" value="Genomic_DNA"/>
</dbReference>
<dbReference type="NCBIfam" id="TIGR01868">
    <property type="entry name" value="casD_Cas5e"/>
    <property type="match status" value="1"/>
</dbReference>
<evidence type="ECO:0000256" key="1">
    <source>
        <dbReference type="SAM" id="MobiDB-lite"/>
    </source>
</evidence>
<gene>
    <name evidence="2" type="primary">cas5e</name>
    <name evidence="2" type="ORF">FH715_22185</name>
</gene>
<reference evidence="2 3" key="1">
    <citation type="submission" date="2019-06" db="EMBL/GenBank/DDBJ databases">
        <title>Draft genome of Streptomyces sedi sp. JCM16909.</title>
        <authorList>
            <person name="Klykleung N."/>
            <person name="Tanasupawat S."/>
            <person name="Kudo T."/>
            <person name="Yuki M."/>
            <person name="Ohkuma M."/>
        </authorList>
    </citation>
    <scope>NUCLEOTIDE SEQUENCE [LARGE SCALE GENOMIC DNA]</scope>
    <source>
        <strain evidence="2 3">JCM 16909</strain>
    </source>
</reference>
<feature type="compositionally biased region" description="Low complexity" evidence="1">
    <location>
        <begin position="185"/>
        <end position="195"/>
    </location>
</feature>
<accession>A0A5C4UV41</accession>
<proteinExistence type="predicted"/>
<evidence type="ECO:0000313" key="3">
    <source>
        <dbReference type="Proteomes" id="UP000311713"/>
    </source>
</evidence>
<dbReference type="RefSeq" id="WP_139648092.1">
    <property type="nucleotide sequence ID" value="NZ_BAAAZS010000022.1"/>
</dbReference>
<dbReference type="GO" id="GO:0043571">
    <property type="term" value="P:maintenance of CRISPR repeat elements"/>
    <property type="evidence" value="ECO:0007669"/>
    <property type="project" value="InterPro"/>
</dbReference>
<sequence>MPGYLIHLSAPLQSAGTDADFEHRPTQLHPTRGLLTGLHASALGRPRTHLNPDLAHLTYTIRIDRPGQRLMDFHTIGGGRPRHQTVAKADGTRRAEGAGTILTERWYLADAAFTIAVTGPTPLINQLTHALDHPVYAPYLGRRSCPPDAPLRVTDITDDPVAELDHLPLHTEHPPPTVTFIHETAPTPDAAPTATLRDDPDPTQHRAFNNRDIWHTHRTIPAPTGGIGTDWIETLIAYRNRKATP</sequence>
<comment type="caution">
    <text evidence="2">The sequence shown here is derived from an EMBL/GenBank/DDBJ whole genome shotgun (WGS) entry which is preliminary data.</text>
</comment>
<dbReference type="Pfam" id="PF09704">
    <property type="entry name" value="Cas_Cas5d"/>
    <property type="match status" value="1"/>
</dbReference>
<dbReference type="InterPro" id="IPR010147">
    <property type="entry name" value="CRISPR-assoc_prot_CasD"/>
</dbReference>
<name>A0A5C4UV41_9ACTN</name>